<dbReference type="InterPro" id="IPR050464">
    <property type="entry name" value="Zeta_carotene_desat/Oxidored"/>
</dbReference>
<accession>A0A5J6G4M2</accession>
<dbReference type="PANTHER" id="PTHR42923:SF17">
    <property type="entry name" value="AMINE OXIDASE DOMAIN-CONTAINING PROTEIN"/>
    <property type="match status" value="1"/>
</dbReference>
<protein>
    <submittedName>
        <fullName evidence="2">FAD-dependent oxidoreductase</fullName>
    </submittedName>
</protein>
<sequence>MRIAVIGAGIAGLTAAWLLDEDHDITVYEAADRPGGNIHTVPVPTPEHGTVHIDVGAQFLSPTAYPDHSALCRALGITADGRTRVPLTTTLLHTGQDEPLLVTPHTPGDATSGRKPLTGPAWEALGAFLARAAQLEADNGPDTATVADLAGPLGLADDLYRHAVLAWCASFVGCTLEQAARMPARAAAAWATRTPPEHADAAPIWHTLTSGLGAVTDRLAAALKNPVRCRTPARHISLNADGPTVHSADGQELPYDSVILALPAPRAARLLQQCPRLAGTAAHLSEFTYVPTTVALHRDPRHMPADRAHWSSANTTSDGHWAETTSWFGPDLGTDLFKSWITHRTPPDDIIATAHFQQLLPTVPGLRAAVQLTAHQGHHGIHCAGSYLHDADSQQGAVRSALDTVQNLAPRSRRLQSLTTS</sequence>
<gene>
    <name evidence="2" type="ORF">CP970_01825</name>
</gene>
<dbReference type="AlphaFoldDB" id="A0A5J6G4M2"/>
<dbReference type="OrthoDB" id="20837at2"/>
<evidence type="ECO:0000313" key="3">
    <source>
        <dbReference type="Proteomes" id="UP000325529"/>
    </source>
</evidence>
<feature type="domain" description="Amine oxidase" evidence="1">
    <location>
        <begin position="10"/>
        <end position="303"/>
    </location>
</feature>
<dbReference type="Proteomes" id="UP000325529">
    <property type="component" value="Chromosome"/>
</dbReference>
<dbReference type="KEGG" id="ska:CP970_01825"/>
<organism evidence="2 3">
    <name type="scientific">Streptomyces kanamyceticus</name>
    <dbReference type="NCBI Taxonomy" id="1967"/>
    <lineage>
        <taxon>Bacteria</taxon>
        <taxon>Bacillati</taxon>
        <taxon>Actinomycetota</taxon>
        <taxon>Actinomycetes</taxon>
        <taxon>Kitasatosporales</taxon>
        <taxon>Streptomycetaceae</taxon>
        <taxon>Streptomyces</taxon>
    </lineage>
</organism>
<reference evidence="2 3" key="1">
    <citation type="submission" date="2017-09" db="EMBL/GenBank/DDBJ databases">
        <authorList>
            <person name="Lee N."/>
            <person name="Cho B.-K."/>
        </authorList>
    </citation>
    <scope>NUCLEOTIDE SEQUENCE [LARGE SCALE GENOMIC DNA]</scope>
    <source>
        <strain evidence="2 3">ATCC 12853</strain>
    </source>
</reference>
<dbReference type="PANTHER" id="PTHR42923">
    <property type="entry name" value="PROTOPORPHYRINOGEN OXIDASE"/>
    <property type="match status" value="1"/>
</dbReference>
<dbReference type="SUPFAM" id="SSF51905">
    <property type="entry name" value="FAD/NAD(P)-binding domain"/>
    <property type="match status" value="1"/>
</dbReference>
<dbReference type="InterPro" id="IPR002937">
    <property type="entry name" value="Amino_oxidase"/>
</dbReference>
<evidence type="ECO:0000259" key="1">
    <source>
        <dbReference type="Pfam" id="PF01593"/>
    </source>
</evidence>
<dbReference type="EMBL" id="CP023699">
    <property type="protein sequence ID" value="QEU89847.1"/>
    <property type="molecule type" value="Genomic_DNA"/>
</dbReference>
<dbReference type="Pfam" id="PF01593">
    <property type="entry name" value="Amino_oxidase"/>
    <property type="match status" value="1"/>
</dbReference>
<keyword evidence="3" id="KW-1185">Reference proteome</keyword>
<dbReference type="InterPro" id="IPR036188">
    <property type="entry name" value="FAD/NAD-bd_sf"/>
</dbReference>
<proteinExistence type="predicted"/>
<evidence type="ECO:0000313" key="2">
    <source>
        <dbReference type="EMBL" id="QEU89847.1"/>
    </source>
</evidence>
<dbReference type="Gene3D" id="3.50.50.60">
    <property type="entry name" value="FAD/NAD(P)-binding domain"/>
    <property type="match status" value="2"/>
</dbReference>
<dbReference type="GO" id="GO:0016491">
    <property type="term" value="F:oxidoreductase activity"/>
    <property type="evidence" value="ECO:0007669"/>
    <property type="project" value="InterPro"/>
</dbReference>
<dbReference type="RefSeq" id="WP_055546430.1">
    <property type="nucleotide sequence ID" value="NZ_CP023699.1"/>
</dbReference>
<name>A0A5J6G4M2_STRKN</name>